<evidence type="ECO:0000313" key="2">
    <source>
        <dbReference type="Proteomes" id="UP001316803"/>
    </source>
</evidence>
<gene>
    <name evidence="1" type="ORF">OHC33_009912</name>
</gene>
<evidence type="ECO:0000313" key="1">
    <source>
        <dbReference type="EMBL" id="KAK5948991.1"/>
    </source>
</evidence>
<keyword evidence="2" id="KW-1185">Reference proteome</keyword>
<organism evidence="1 2">
    <name type="scientific">Knufia fluminis</name>
    <dbReference type="NCBI Taxonomy" id="191047"/>
    <lineage>
        <taxon>Eukaryota</taxon>
        <taxon>Fungi</taxon>
        <taxon>Dikarya</taxon>
        <taxon>Ascomycota</taxon>
        <taxon>Pezizomycotina</taxon>
        <taxon>Eurotiomycetes</taxon>
        <taxon>Chaetothyriomycetidae</taxon>
        <taxon>Chaetothyriales</taxon>
        <taxon>Trichomeriaceae</taxon>
        <taxon>Knufia</taxon>
    </lineage>
</organism>
<dbReference type="AlphaFoldDB" id="A0AAN8EKQ9"/>
<dbReference type="Proteomes" id="UP001316803">
    <property type="component" value="Unassembled WGS sequence"/>
</dbReference>
<sequence>MDAATLTGERELLSLPLEVLSMTWLYLDNKFLKSTRLTCMYLEQLSTPLLFECFTIFPHLRSLQRFVAAATCVRIAKHIHKLEYDARWVRTTKDLVRDVARNLKERIDAGSDIPKAREAMRTASIIHSQMIEAGSSTDDLAQVGYLSKAFACLPNLKVIHLLDARKVFGSVLRAGPLSMYYHGVVELPPFYAQFLREVDLDPRRTLDNEQYQQDFPPSTYARAMFAALISLPNPLQQLRVTELDWDLLLLDGNYQKFSIFLSDVLARLKLLELKPQYSQDLSGLASENLSVILQAAVNLERLSLCLGDCSDPAELYGLNSRKTVDKSVSMFDTSTIGIKLPARLTWGSRLSHLELEELKCRSKEMKSVLKHCGKTLRSLTIDSIVLLPEEQLGKRACFVDLFRWMQKHLGLTEISLQGLFSNGGMQGWQVGLCYIPRHRQADCQPNHVSLHDRVHEFILRGGSCPLDHVAIAAGHYDLHKESYTAKTPAELMGPEYAGDDSWTMDYHDFRHDHDEDSTFETTEDEFDDDD</sequence>
<comment type="caution">
    <text evidence="1">The sequence shown here is derived from an EMBL/GenBank/DDBJ whole genome shotgun (WGS) entry which is preliminary data.</text>
</comment>
<dbReference type="EMBL" id="JAKLMC020000040">
    <property type="protein sequence ID" value="KAK5948991.1"/>
    <property type="molecule type" value="Genomic_DNA"/>
</dbReference>
<protein>
    <submittedName>
        <fullName evidence="1">Uncharacterized protein</fullName>
    </submittedName>
</protein>
<proteinExistence type="predicted"/>
<name>A0AAN8EKQ9_9EURO</name>
<reference evidence="1 2" key="1">
    <citation type="submission" date="2022-12" db="EMBL/GenBank/DDBJ databases">
        <title>Genomic features and morphological characterization of a novel Knufia sp. strain isolated from spacecraft assembly facility.</title>
        <authorList>
            <person name="Teixeira M."/>
            <person name="Chander A.M."/>
            <person name="Stajich J.E."/>
            <person name="Venkateswaran K."/>
        </authorList>
    </citation>
    <scope>NUCLEOTIDE SEQUENCE [LARGE SCALE GENOMIC DNA]</scope>
    <source>
        <strain evidence="1 2">FJI-L2-BK-P2</strain>
    </source>
</reference>
<accession>A0AAN8EKQ9</accession>